<accession>G8QR51</accession>
<keyword evidence="2" id="KW-0479">Metal-binding</keyword>
<dbReference type="InterPro" id="IPR036136">
    <property type="entry name" value="Nit/Sulf_reduc_fer-like_dom_sf"/>
</dbReference>
<dbReference type="OrthoDB" id="9803192at2"/>
<feature type="domain" description="4Fe-4S ferredoxin-type" evidence="5">
    <location>
        <begin position="192"/>
        <end position="221"/>
    </location>
</feature>
<dbReference type="eggNOG" id="COG2221">
    <property type="taxonomic scope" value="Bacteria"/>
</dbReference>
<dbReference type="GO" id="GO:0020037">
    <property type="term" value="F:heme binding"/>
    <property type="evidence" value="ECO:0007669"/>
    <property type="project" value="InterPro"/>
</dbReference>
<evidence type="ECO:0000256" key="3">
    <source>
        <dbReference type="ARBA" id="ARBA00023004"/>
    </source>
</evidence>
<evidence type="ECO:0000259" key="5">
    <source>
        <dbReference type="PROSITE" id="PS51379"/>
    </source>
</evidence>
<dbReference type="HOGENOM" id="CLU_072599_0_1_12"/>
<organism evidence="6 7">
    <name type="scientific">Sphaerochaeta pleomorpha (strain ATCC BAA-1885 / DSM 22778 / Grapes)</name>
    <dbReference type="NCBI Taxonomy" id="158190"/>
    <lineage>
        <taxon>Bacteria</taxon>
        <taxon>Pseudomonadati</taxon>
        <taxon>Spirochaetota</taxon>
        <taxon>Spirochaetia</taxon>
        <taxon>Spirochaetales</taxon>
        <taxon>Sphaerochaetaceae</taxon>
        <taxon>Sphaerochaeta</taxon>
    </lineage>
</organism>
<dbReference type="PANTHER" id="PTHR11493">
    <property type="entry name" value="SULFITE REDUCTASE [NADPH] SUBUNIT BETA-RELATED"/>
    <property type="match status" value="1"/>
</dbReference>
<dbReference type="Pfam" id="PF01077">
    <property type="entry name" value="NIR_SIR"/>
    <property type="match status" value="1"/>
</dbReference>
<dbReference type="SUPFAM" id="SSF54862">
    <property type="entry name" value="4Fe-4S ferredoxins"/>
    <property type="match status" value="1"/>
</dbReference>
<dbReference type="RefSeq" id="WP_014271825.1">
    <property type="nucleotide sequence ID" value="NC_016633.1"/>
</dbReference>
<keyword evidence="3" id="KW-0408">Iron</keyword>
<dbReference type="STRING" id="158190.SpiGrapes_3242"/>
<protein>
    <submittedName>
        <fullName evidence="6">Dissimilatory sulfite reductase (Desulfoviridin), alpha/beta subunit</fullName>
    </submittedName>
</protein>
<dbReference type="GO" id="GO:0050311">
    <property type="term" value="F:sulfite reductase (ferredoxin) activity"/>
    <property type="evidence" value="ECO:0007669"/>
    <property type="project" value="TreeGrafter"/>
</dbReference>
<dbReference type="SUPFAM" id="SSF56014">
    <property type="entry name" value="Nitrite and sulphite reductase 4Fe-4S domain-like"/>
    <property type="match status" value="1"/>
</dbReference>
<dbReference type="InterPro" id="IPR006067">
    <property type="entry name" value="NO2/SO3_Rdtase_4Fe4S_dom"/>
</dbReference>
<dbReference type="KEGG" id="sgp:SpiGrapes_3242"/>
<dbReference type="InterPro" id="IPR017900">
    <property type="entry name" value="4Fe4S_Fe_S_CS"/>
</dbReference>
<evidence type="ECO:0000313" key="7">
    <source>
        <dbReference type="Proteomes" id="UP000005632"/>
    </source>
</evidence>
<dbReference type="Proteomes" id="UP000005632">
    <property type="component" value="Chromosome"/>
</dbReference>
<dbReference type="PANTHER" id="PTHR11493:SF54">
    <property type="entry name" value="ANAEROBIC SULFITE REDUCTASE SUBUNIT C"/>
    <property type="match status" value="1"/>
</dbReference>
<dbReference type="GO" id="GO:0046872">
    <property type="term" value="F:metal ion binding"/>
    <property type="evidence" value="ECO:0007669"/>
    <property type="project" value="UniProtKB-KW"/>
</dbReference>
<evidence type="ECO:0000256" key="1">
    <source>
        <dbReference type="ARBA" id="ARBA00022485"/>
    </source>
</evidence>
<dbReference type="GO" id="GO:0016002">
    <property type="term" value="F:sulfite reductase activity"/>
    <property type="evidence" value="ECO:0007669"/>
    <property type="project" value="TreeGrafter"/>
</dbReference>
<dbReference type="PROSITE" id="PS51379">
    <property type="entry name" value="4FE4S_FER_2"/>
    <property type="match status" value="2"/>
</dbReference>
<evidence type="ECO:0000256" key="4">
    <source>
        <dbReference type="ARBA" id="ARBA00023014"/>
    </source>
</evidence>
<dbReference type="InterPro" id="IPR005117">
    <property type="entry name" value="NiRdtase/SiRdtase_haem-b_fer"/>
</dbReference>
<dbReference type="Gene3D" id="3.30.413.10">
    <property type="entry name" value="Sulfite Reductase Hemoprotein, domain 1"/>
    <property type="match status" value="1"/>
</dbReference>
<reference evidence="6 7" key="1">
    <citation type="submission" date="2011-11" db="EMBL/GenBank/DDBJ databases">
        <title>Complete sequence of Spirochaeta sp. grapes.</title>
        <authorList>
            <consortium name="US DOE Joint Genome Institute"/>
            <person name="Lucas S."/>
            <person name="Han J."/>
            <person name="Lapidus A."/>
            <person name="Cheng J.-F."/>
            <person name="Goodwin L."/>
            <person name="Pitluck S."/>
            <person name="Peters L."/>
            <person name="Ovchinnikova G."/>
            <person name="Munk A.C."/>
            <person name="Detter J.C."/>
            <person name="Han C."/>
            <person name="Tapia R."/>
            <person name="Land M."/>
            <person name="Hauser L."/>
            <person name="Kyrpides N."/>
            <person name="Ivanova N."/>
            <person name="Pagani I."/>
            <person name="Ritalahtilisa K."/>
            <person name="Loeffler F."/>
            <person name="Woyke T."/>
        </authorList>
    </citation>
    <scope>NUCLEOTIDE SEQUENCE [LARGE SCALE GENOMIC DNA]</scope>
    <source>
        <strain evidence="7">ATCC BAA-1885 / DSM 22778 / Grapes</strain>
    </source>
</reference>
<dbReference type="EMBL" id="CP003155">
    <property type="protein sequence ID" value="AEV30986.1"/>
    <property type="molecule type" value="Genomic_DNA"/>
</dbReference>
<evidence type="ECO:0000313" key="6">
    <source>
        <dbReference type="EMBL" id="AEV30986.1"/>
    </source>
</evidence>
<dbReference type="GO" id="GO:0051539">
    <property type="term" value="F:4 iron, 4 sulfur cluster binding"/>
    <property type="evidence" value="ECO:0007669"/>
    <property type="project" value="UniProtKB-KW"/>
</dbReference>
<feature type="domain" description="4Fe-4S ferredoxin-type" evidence="5">
    <location>
        <begin position="162"/>
        <end position="189"/>
    </location>
</feature>
<dbReference type="GO" id="GO:0000103">
    <property type="term" value="P:sulfate assimilation"/>
    <property type="evidence" value="ECO:0007669"/>
    <property type="project" value="TreeGrafter"/>
</dbReference>
<dbReference type="Gene3D" id="3.30.70.20">
    <property type="match status" value="1"/>
</dbReference>
<proteinExistence type="predicted"/>
<name>G8QR51_SPHPG</name>
<dbReference type="GO" id="GO:0009337">
    <property type="term" value="C:sulfite reductase complex (NADPH)"/>
    <property type="evidence" value="ECO:0007669"/>
    <property type="project" value="TreeGrafter"/>
</dbReference>
<dbReference type="InterPro" id="IPR045854">
    <property type="entry name" value="NO2/SO3_Rdtase_4Fe4S_sf"/>
</dbReference>
<dbReference type="SUPFAM" id="SSF55124">
    <property type="entry name" value="Nitrite/Sulfite reductase N-terminal domain-like"/>
    <property type="match status" value="1"/>
</dbReference>
<sequence length="304" mass="33066">MKPTTEEIKELKGQGFLKNRSVDSFSARIITKNGCLTADQLKSACEASNRYGNGMVTMTSRLTIELPGIAFETIPSFKKYIAGQGLETGGTGHKVRPVVSCKGTTCTFGLCDTQSLALEIHQRFYVGYQSVTLPHKFKIACGGCPNNCVKPDLNDFGIVAQKIVSLDSAKCKACKICKAQVACPLTAITKAGKATIERGICNNCGRCIEHCPFSAIVGEETRFSVYLGGRWGKRVRIGTRLTALYSRAEVLDMVEKALLLFIQQGSKGERFASLVDRLGTETIQLVLEGNTLLEQKEAILHDGQ</sequence>
<evidence type="ECO:0000256" key="2">
    <source>
        <dbReference type="ARBA" id="ARBA00022723"/>
    </source>
</evidence>
<keyword evidence="4" id="KW-0411">Iron-sulfur</keyword>
<dbReference type="Pfam" id="PF00037">
    <property type="entry name" value="Fer4"/>
    <property type="match status" value="1"/>
</dbReference>
<dbReference type="Pfam" id="PF03460">
    <property type="entry name" value="NIR_SIR_ferr"/>
    <property type="match status" value="1"/>
</dbReference>
<keyword evidence="1" id="KW-0004">4Fe-4S</keyword>
<dbReference type="PROSITE" id="PS00198">
    <property type="entry name" value="4FE4S_FER_1"/>
    <property type="match status" value="1"/>
</dbReference>
<gene>
    <name evidence="6" type="ordered locus">SpiGrapes_3242</name>
</gene>
<dbReference type="InterPro" id="IPR017896">
    <property type="entry name" value="4Fe4S_Fe-S-bd"/>
</dbReference>
<dbReference type="AlphaFoldDB" id="G8QR51"/>
<keyword evidence="7" id="KW-1185">Reference proteome</keyword>
<dbReference type="InterPro" id="IPR045169">
    <property type="entry name" value="NO2/SO3_Rdtase_4Fe4S_prot"/>
</dbReference>